<dbReference type="GO" id="GO:0016301">
    <property type="term" value="F:kinase activity"/>
    <property type="evidence" value="ECO:0007669"/>
    <property type="project" value="UniProtKB-KW"/>
</dbReference>
<dbReference type="SUPFAM" id="SSF56112">
    <property type="entry name" value="Protein kinase-like (PK-like)"/>
    <property type="match status" value="1"/>
</dbReference>
<dbReference type="InterPro" id="IPR004119">
    <property type="entry name" value="EcKL"/>
</dbReference>
<name>A0A2T3P9M9_9GAMM</name>
<dbReference type="AlphaFoldDB" id="A0A2T3P9M9"/>
<dbReference type="EMBL" id="PYLZ01000003">
    <property type="protein sequence ID" value="PSW25532.1"/>
    <property type="molecule type" value="Genomic_DNA"/>
</dbReference>
<evidence type="ECO:0000313" key="1">
    <source>
        <dbReference type="EMBL" id="PSW25532.1"/>
    </source>
</evidence>
<dbReference type="InterPro" id="IPR011009">
    <property type="entry name" value="Kinase-like_dom_sf"/>
</dbReference>
<dbReference type="Proteomes" id="UP000240481">
    <property type="component" value="Unassembled WGS sequence"/>
</dbReference>
<dbReference type="PANTHER" id="PTHR11012:SF30">
    <property type="entry name" value="PROTEIN KINASE-LIKE DOMAIN-CONTAINING"/>
    <property type="match status" value="1"/>
</dbReference>
<keyword evidence="1" id="KW-0808">Transferase</keyword>
<sequence>MPVSPQLLSSIAQFTQASSVSRTHVIQTLWGGYGTLFRAYLNDAEVPSVVVKYIALPQPKKHPKGWNTVTSHQRKLDSYQVEVNWYQYFANNSHNECFVPHCVYVERLDDAILLILDDLSPAGYSEVVTSVRQVHIESCLSWLAFFHAQYLHTNCSSSAIYNGLWPSGTYWHLATRPDELDALEDLRLKNAADLIDQTLNDAQYQTLVHGDAKLANFCFTPEGTKAAAVDFQYVGQGCGMKDVILLLSSVLDFSKAADQAPVYLDYYFAQLSTALATLQPQLNAHSVEQEWRNLYPIAWADFQRFVKGWSPEHWKINDYTEALTVQALEQLGA</sequence>
<keyword evidence="2" id="KW-1185">Reference proteome</keyword>
<organism evidence="1 2">
    <name type="scientific">Photobacterium swingsii</name>
    <dbReference type="NCBI Taxonomy" id="680026"/>
    <lineage>
        <taxon>Bacteria</taxon>
        <taxon>Pseudomonadati</taxon>
        <taxon>Pseudomonadota</taxon>
        <taxon>Gammaproteobacteria</taxon>
        <taxon>Vibrionales</taxon>
        <taxon>Vibrionaceae</taxon>
        <taxon>Photobacterium</taxon>
    </lineage>
</organism>
<gene>
    <name evidence="1" type="ORF">C9I94_07775</name>
</gene>
<comment type="caution">
    <text evidence="1">The sequence shown here is derived from an EMBL/GenBank/DDBJ whole genome shotgun (WGS) entry which is preliminary data.</text>
</comment>
<dbReference type="Gene3D" id="3.90.1200.10">
    <property type="match status" value="1"/>
</dbReference>
<dbReference type="RefSeq" id="WP_107302602.1">
    <property type="nucleotide sequence ID" value="NZ_AP024853.1"/>
</dbReference>
<dbReference type="Pfam" id="PF02958">
    <property type="entry name" value="EcKL"/>
    <property type="match status" value="2"/>
</dbReference>
<accession>A0A2T3P9M9</accession>
<dbReference type="OrthoDB" id="9769860at2"/>
<reference evidence="1 2" key="1">
    <citation type="submission" date="2018-01" db="EMBL/GenBank/DDBJ databases">
        <title>Whole genome sequencing of Histamine producing bacteria.</title>
        <authorList>
            <person name="Butler K."/>
        </authorList>
    </citation>
    <scope>NUCLEOTIDE SEQUENCE [LARGE SCALE GENOMIC DNA]</scope>
    <source>
        <strain evidence="1 2">DSM 24669</strain>
    </source>
</reference>
<protein>
    <submittedName>
        <fullName evidence="1">Choline kinase</fullName>
    </submittedName>
</protein>
<dbReference type="PANTHER" id="PTHR11012">
    <property type="entry name" value="PROTEIN KINASE-LIKE DOMAIN-CONTAINING"/>
    <property type="match status" value="1"/>
</dbReference>
<proteinExistence type="predicted"/>
<keyword evidence="1" id="KW-0418">Kinase</keyword>
<evidence type="ECO:0000313" key="2">
    <source>
        <dbReference type="Proteomes" id="UP000240481"/>
    </source>
</evidence>